<sequence>MEPISGGSSDVPGAANSVEIQELARFAVDEHNKKENGGLVFVRVISAKQQAVSGTVYYITFEAKDGETIKTYETKVWVRGWLNSRELQQFKQLTTSATV</sequence>
<evidence type="ECO:0000313" key="5">
    <source>
        <dbReference type="EMBL" id="KAL2316909.1"/>
    </source>
</evidence>
<keyword evidence="2 3" id="KW-0789">Thiol protease inhibitor</keyword>
<dbReference type="EMBL" id="JBGMDY010000011">
    <property type="protein sequence ID" value="KAL2316909.1"/>
    <property type="molecule type" value="Genomic_DNA"/>
</dbReference>
<dbReference type="PANTHER" id="PTHR11413">
    <property type="entry name" value="CYSTATIN FAMILY MEMBER"/>
    <property type="match status" value="1"/>
</dbReference>
<keyword evidence="1 3" id="KW-0646">Protease inhibitor</keyword>
<dbReference type="Gene3D" id="3.10.450.10">
    <property type="match status" value="1"/>
</dbReference>
<dbReference type="PANTHER" id="PTHR11413:SF125">
    <property type="entry name" value="CYSTEINE PROTEINASE INHIBITOR"/>
    <property type="match status" value="1"/>
</dbReference>
<dbReference type="InterPro" id="IPR027214">
    <property type="entry name" value="Cystatin"/>
</dbReference>
<comment type="caution">
    <text evidence="5">The sequence shown here is derived from an EMBL/GenBank/DDBJ whole genome shotgun (WGS) entry which is preliminary data.</text>
</comment>
<organism evidence="5 6">
    <name type="scientific">Flemingia macrophylla</name>
    <dbReference type="NCBI Taxonomy" id="520843"/>
    <lineage>
        <taxon>Eukaryota</taxon>
        <taxon>Viridiplantae</taxon>
        <taxon>Streptophyta</taxon>
        <taxon>Embryophyta</taxon>
        <taxon>Tracheophyta</taxon>
        <taxon>Spermatophyta</taxon>
        <taxon>Magnoliopsida</taxon>
        <taxon>eudicotyledons</taxon>
        <taxon>Gunneridae</taxon>
        <taxon>Pentapetalae</taxon>
        <taxon>rosids</taxon>
        <taxon>fabids</taxon>
        <taxon>Fabales</taxon>
        <taxon>Fabaceae</taxon>
        <taxon>Papilionoideae</taxon>
        <taxon>50 kb inversion clade</taxon>
        <taxon>NPAAA clade</taxon>
        <taxon>indigoferoid/millettioid clade</taxon>
        <taxon>Phaseoleae</taxon>
        <taxon>Flemingia</taxon>
    </lineage>
</organism>
<feature type="domain" description="Cystatin" evidence="4">
    <location>
        <begin position="3"/>
        <end position="93"/>
    </location>
</feature>
<comment type="similarity">
    <text evidence="3">Belongs to the cystatin family. Phytocystatin subfamily.</text>
</comment>
<dbReference type="CDD" id="cd00042">
    <property type="entry name" value="CY"/>
    <property type="match status" value="1"/>
</dbReference>
<dbReference type="SMART" id="SM00043">
    <property type="entry name" value="CY"/>
    <property type="match status" value="1"/>
</dbReference>
<keyword evidence="6" id="KW-1185">Reference proteome</keyword>
<evidence type="ECO:0000256" key="1">
    <source>
        <dbReference type="ARBA" id="ARBA00022690"/>
    </source>
</evidence>
<evidence type="ECO:0000259" key="4">
    <source>
        <dbReference type="SMART" id="SM00043"/>
    </source>
</evidence>
<gene>
    <name evidence="5" type="ORF">Fmac_030785</name>
</gene>
<evidence type="ECO:0000256" key="3">
    <source>
        <dbReference type="RuleBase" id="RU362130"/>
    </source>
</evidence>
<name>A0ABD1L056_9FABA</name>
<dbReference type="SUPFAM" id="SSF54403">
    <property type="entry name" value="Cystatin/monellin"/>
    <property type="match status" value="1"/>
</dbReference>
<protein>
    <recommendedName>
        <fullName evidence="3">Cysteine proteinase inhibitor</fullName>
    </recommendedName>
</protein>
<reference evidence="5 6" key="1">
    <citation type="submission" date="2024-08" db="EMBL/GenBank/DDBJ databases">
        <title>Insights into the chromosomal genome structure of Flemingia macrophylla.</title>
        <authorList>
            <person name="Ding Y."/>
            <person name="Zhao Y."/>
            <person name="Bi W."/>
            <person name="Wu M."/>
            <person name="Zhao G."/>
            <person name="Gong Y."/>
            <person name="Li W."/>
            <person name="Zhang P."/>
        </authorList>
    </citation>
    <scope>NUCLEOTIDE SEQUENCE [LARGE SCALE GENOMIC DNA]</scope>
    <source>
        <strain evidence="5">DYQJB</strain>
        <tissue evidence="5">Leaf</tissue>
    </source>
</reference>
<dbReference type="InterPro" id="IPR000010">
    <property type="entry name" value="Cystatin_dom"/>
</dbReference>
<dbReference type="InterPro" id="IPR046350">
    <property type="entry name" value="Cystatin_sf"/>
</dbReference>
<dbReference type="Proteomes" id="UP001603857">
    <property type="component" value="Unassembled WGS sequence"/>
</dbReference>
<dbReference type="Pfam" id="PF16845">
    <property type="entry name" value="SQAPI"/>
    <property type="match status" value="1"/>
</dbReference>
<evidence type="ECO:0000313" key="6">
    <source>
        <dbReference type="Proteomes" id="UP001603857"/>
    </source>
</evidence>
<accession>A0ABD1L056</accession>
<proteinExistence type="inferred from homology"/>
<evidence type="ECO:0000256" key="2">
    <source>
        <dbReference type="ARBA" id="ARBA00022704"/>
    </source>
</evidence>
<dbReference type="GO" id="GO:0004869">
    <property type="term" value="F:cysteine-type endopeptidase inhibitor activity"/>
    <property type="evidence" value="ECO:0007669"/>
    <property type="project" value="UniProtKB-KW"/>
</dbReference>
<dbReference type="AlphaFoldDB" id="A0ABD1L056"/>